<dbReference type="EMBL" id="BLLF01003814">
    <property type="protein sequence ID" value="GFH28277.1"/>
    <property type="molecule type" value="Genomic_DNA"/>
</dbReference>
<keyword evidence="2" id="KW-1185">Reference proteome</keyword>
<dbReference type="Proteomes" id="UP000485058">
    <property type="component" value="Unassembled WGS sequence"/>
</dbReference>
<organism evidence="1 2">
    <name type="scientific">Haematococcus lacustris</name>
    <name type="common">Green alga</name>
    <name type="synonym">Haematococcus pluvialis</name>
    <dbReference type="NCBI Taxonomy" id="44745"/>
    <lineage>
        <taxon>Eukaryota</taxon>
        <taxon>Viridiplantae</taxon>
        <taxon>Chlorophyta</taxon>
        <taxon>core chlorophytes</taxon>
        <taxon>Chlorophyceae</taxon>
        <taxon>CS clade</taxon>
        <taxon>Chlamydomonadales</taxon>
        <taxon>Haematococcaceae</taxon>
        <taxon>Haematococcus</taxon>
    </lineage>
</organism>
<evidence type="ECO:0000313" key="2">
    <source>
        <dbReference type="Proteomes" id="UP000485058"/>
    </source>
</evidence>
<sequence length="76" mass="7935">MHSGFAQLQADLDPLARTLKASKAPPQGQRQILVSQMSRTVSFVAMLVVLAVTVQGRTLTQQSGASATAVAQALVS</sequence>
<name>A0A6A0A7M9_HAELA</name>
<evidence type="ECO:0000313" key="1">
    <source>
        <dbReference type="EMBL" id="GFH28277.1"/>
    </source>
</evidence>
<dbReference type="AlphaFoldDB" id="A0A6A0A7M9"/>
<accession>A0A6A0A7M9</accession>
<feature type="non-terminal residue" evidence="1">
    <location>
        <position position="1"/>
    </location>
</feature>
<gene>
    <name evidence="1" type="ORF">HaLaN_26747</name>
</gene>
<proteinExistence type="predicted"/>
<protein>
    <submittedName>
        <fullName evidence="1">Uncharacterized protein</fullName>
    </submittedName>
</protein>
<reference evidence="1 2" key="1">
    <citation type="submission" date="2020-02" db="EMBL/GenBank/DDBJ databases">
        <title>Draft genome sequence of Haematococcus lacustris strain NIES-144.</title>
        <authorList>
            <person name="Morimoto D."/>
            <person name="Nakagawa S."/>
            <person name="Yoshida T."/>
            <person name="Sawayama S."/>
        </authorList>
    </citation>
    <scope>NUCLEOTIDE SEQUENCE [LARGE SCALE GENOMIC DNA]</scope>
    <source>
        <strain evidence="1 2">NIES-144</strain>
    </source>
</reference>
<comment type="caution">
    <text evidence="1">The sequence shown here is derived from an EMBL/GenBank/DDBJ whole genome shotgun (WGS) entry which is preliminary data.</text>
</comment>